<dbReference type="PROSITE" id="PS50850">
    <property type="entry name" value="MFS"/>
    <property type="match status" value="1"/>
</dbReference>
<dbReference type="Pfam" id="PF07690">
    <property type="entry name" value="MFS_1"/>
    <property type="match status" value="1"/>
</dbReference>
<feature type="transmembrane region" description="Helical" evidence="7">
    <location>
        <begin position="255"/>
        <end position="277"/>
    </location>
</feature>
<dbReference type="PANTHER" id="PTHR43266:SF9">
    <property type="entry name" value="PERMEASE, MAJOR FACILITATOR SUPERFAMILY-RELATED"/>
    <property type="match status" value="1"/>
</dbReference>
<evidence type="ECO:0000256" key="5">
    <source>
        <dbReference type="ARBA" id="ARBA00022989"/>
    </source>
</evidence>
<evidence type="ECO:0000256" key="4">
    <source>
        <dbReference type="ARBA" id="ARBA00022692"/>
    </source>
</evidence>
<keyword evidence="5 7" id="KW-1133">Transmembrane helix</keyword>
<accession>A0A318XKW6</accession>
<dbReference type="Proteomes" id="UP000248132">
    <property type="component" value="Unassembled WGS sequence"/>
</dbReference>
<comment type="caution">
    <text evidence="9">The sequence shown here is derived from an EMBL/GenBank/DDBJ whole genome shotgun (WGS) entry which is preliminary data.</text>
</comment>
<dbReference type="RefSeq" id="WP_165835540.1">
    <property type="nucleotide sequence ID" value="NZ_QKMR01000009.1"/>
</dbReference>
<keyword evidence="4 7" id="KW-0812">Transmembrane</keyword>
<dbReference type="PANTHER" id="PTHR43266">
    <property type="entry name" value="MACROLIDE-EFFLUX PROTEIN"/>
    <property type="match status" value="1"/>
</dbReference>
<dbReference type="InterPro" id="IPR011701">
    <property type="entry name" value="MFS"/>
</dbReference>
<feature type="transmembrane region" description="Helical" evidence="7">
    <location>
        <begin position="385"/>
        <end position="405"/>
    </location>
</feature>
<dbReference type="SUPFAM" id="SSF103473">
    <property type="entry name" value="MFS general substrate transporter"/>
    <property type="match status" value="1"/>
</dbReference>
<keyword evidence="3" id="KW-1003">Cell membrane</keyword>
<evidence type="ECO:0000256" key="7">
    <source>
        <dbReference type="SAM" id="Phobius"/>
    </source>
</evidence>
<feature type="transmembrane region" description="Helical" evidence="7">
    <location>
        <begin position="317"/>
        <end position="336"/>
    </location>
</feature>
<keyword evidence="6 7" id="KW-0472">Membrane</keyword>
<protein>
    <submittedName>
        <fullName evidence="9">MFS transporter</fullName>
    </submittedName>
</protein>
<feature type="transmembrane region" description="Helical" evidence="7">
    <location>
        <begin position="76"/>
        <end position="96"/>
    </location>
</feature>
<evidence type="ECO:0000313" key="10">
    <source>
        <dbReference type="Proteomes" id="UP000248132"/>
    </source>
</evidence>
<gene>
    <name evidence="9" type="ORF">LY28_01850</name>
</gene>
<feature type="domain" description="Major facilitator superfamily (MFS) profile" evidence="8">
    <location>
        <begin position="218"/>
        <end position="432"/>
    </location>
</feature>
<evidence type="ECO:0000256" key="2">
    <source>
        <dbReference type="ARBA" id="ARBA00022448"/>
    </source>
</evidence>
<feature type="transmembrane region" description="Helical" evidence="7">
    <location>
        <begin position="139"/>
        <end position="161"/>
    </location>
</feature>
<keyword evidence="10" id="KW-1185">Reference proteome</keyword>
<dbReference type="GO" id="GO:0022857">
    <property type="term" value="F:transmembrane transporter activity"/>
    <property type="evidence" value="ECO:0007669"/>
    <property type="project" value="InterPro"/>
</dbReference>
<feature type="transmembrane region" description="Helical" evidence="7">
    <location>
        <begin position="357"/>
        <end position="379"/>
    </location>
</feature>
<reference evidence="9 10" key="1">
    <citation type="submission" date="2018-06" db="EMBL/GenBank/DDBJ databases">
        <title>Genomic Encyclopedia of Type Strains, Phase I: the one thousand microbial genomes (KMG-I) project.</title>
        <authorList>
            <person name="Kyrpides N."/>
        </authorList>
    </citation>
    <scope>NUCLEOTIDE SEQUENCE [LARGE SCALE GENOMIC DNA]</scope>
    <source>
        <strain evidence="9 10">DSM 19573</strain>
    </source>
</reference>
<sequence>MEKNKALKLNFILLAWGRLVSSLGSSIFSFAMSLYVLDSTGSAATFSFIVGLTVIPRIVVNLIAGAFVDRHNKKKIMVFTDIISGLSIFAFFAAFRLHPNNIMLFAAYVLMLGTIQSVFALACNASIPSIVERETVPKLNSALQSVGAVIDIAGPVLGAVLYKAIGISSIMIINGILFTCAGISEIFIKFFNAEKEKTVEKRSYMSDIVMTYKYLFENRTIAFFLIFAAAADFVLLPFLQMILPFINYNILKVSGIQLSFIQASCAIGTIIGAMVVSAFKDTSVFLKRFFILFSIQAVLLAACIFPEASVFGNGSKWIVTVVFGIILLVFGAANAIQNIPMITFFQLQVPGEMRARIYGMFMSALYITAPPGMWLYGFLMDKFEWYYITAVSGIVLLVFGITAAGNKIYKDFLKSDIFQKDGAQALSRSEAV</sequence>
<dbReference type="CDD" id="cd06173">
    <property type="entry name" value="MFS_MefA_like"/>
    <property type="match status" value="1"/>
</dbReference>
<proteinExistence type="predicted"/>
<evidence type="ECO:0000256" key="1">
    <source>
        <dbReference type="ARBA" id="ARBA00004651"/>
    </source>
</evidence>
<dbReference type="AlphaFoldDB" id="A0A318XKW6"/>
<dbReference type="InterPro" id="IPR036259">
    <property type="entry name" value="MFS_trans_sf"/>
</dbReference>
<feature type="transmembrane region" description="Helical" evidence="7">
    <location>
        <begin position="167"/>
        <end position="188"/>
    </location>
</feature>
<evidence type="ECO:0000256" key="6">
    <source>
        <dbReference type="ARBA" id="ARBA00023136"/>
    </source>
</evidence>
<dbReference type="GO" id="GO:0005886">
    <property type="term" value="C:plasma membrane"/>
    <property type="evidence" value="ECO:0007669"/>
    <property type="project" value="UniProtKB-SubCell"/>
</dbReference>
<feature type="transmembrane region" description="Helical" evidence="7">
    <location>
        <begin position="102"/>
        <end position="127"/>
    </location>
</feature>
<feature type="transmembrane region" description="Helical" evidence="7">
    <location>
        <begin position="12"/>
        <end position="37"/>
    </location>
</feature>
<organism evidence="9 10">
    <name type="scientific">Ruminiclostridium sufflavum DSM 19573</name>
    <dbReference type="NCBI Taxonomy" id="1121337"/>
    <lineage>
        <taxon>Bacteria</taxon>
        <taxon>Bacillati</taxon>
        <taxon>Bacillota</taxon>
        <taxon>Clostridia</taxon>
        <taxon>Eubacteriales</taxon>
        <taxon>Oscillospiraceae</taxon>
        <taxon>Ruminiclostridium</taxon>
    </lineage>
</organism>
<dbReference type="Gene3D" id="1.20.1250.20">
    <property type="entry name" value="MFS general substrate transporter like domains"/>
    <property type="match status" value="1"/>
</dbReference>
<feature type="transmembrane region" description="Helical" evidence="7">
    <location>
        <begin position="220"/>
        <end position="243"/>
    </location>
</feature>
<feature type="transmembrane region" description="Helical" evidence="7">
    <location>
        <begin position="43"/>
        <end position="64"/>
    </location>
</feature>
<name>A0A318XKW6_9FIRM</name>
<feature type="transmembrane region" description="Helical" evidence="7">
    <location>
        <begin position="289"/>
        <end position="311"/>
    </location>
</feature>
<evidence type="ECO:0000256" key="3">
    <source>
        <dbReference type="ARBA" id="ARBA00022475"/>
    </source>
</evidence>
<keyword evidence="2" id="KW-0813">Transport</keyword>
<dbReference type="EMBL" id="QKMR01000009">
    <property type="protein sequence ID" value="PYG87830.1"/>
    <property type="molecule type" value="Genomic_DNA"/>
</dbReference>
<dbReference type="InterPro" id="IPR020846">
    <property type="entry name" value="MFS_dom"/>
</dbReference>
<evidence type="ECO:0000259" key="8">
    <source>
        <dbReference type="PROSITE" id="PS50850"/>
    </source>
</evidence>
<evidence type="ECO:0000313" key="9">
    <source>
        <dbReference type="EMBL" id="PYG87830.1"/>
    </source>
</evidence>
<comment type="subcellular location">
    <subcellularLocation>
        <location evidence="1">Cell membrane</location>
        <topology evidence="1">Multi-pass membrane protein</topology>
    </subcellularLocation>
</comment>